<feature type="transmembrane region" description="Helical" evidence="8">
    <location>
        <begin position="193"/>
        <end position="216"/>
    </location>
</feature>
<dbReference type="EMBL" id="CP026118">
    <property type="protein sequence ID" value="QAS51186.1"/>
    <property type="molecule type" value="Genomic_DNA"/>
</dbReference>
<dbReference type="Pfam" id="PF00664">
    <property type="entry name" value="ABC_membrane"/>
    <property type="match status" value="1"/>
</dbReference>
<dbReference type="GO" id="GO:0005524">
    <property type="term" value="F:ATP binding"/>
    <property type="evidence" value="ECO:0007669"/>
    <property type="project" value="UniProtKB-KW"/>
</dbReference>
<dbReference type="InterPro" id="IPR039421">
    <property type="entry name" value="Type_1_exporter"/>
</dbReference>
<evidence type="ECO:0000256" key="4">
    <source>
        <dbReference type="ARBA" id="ARBA00022741"/>
    </source>
</evidence>
<dbReference type="PROSITE" id="PS00211">
    <property type="entry name" value="ABC_TRANSPORTER_1"/>
    <property type="match status" value="1"/>
</dbReference>
<feature type="transmembrane region" description="Helical" evidence="8">
    <location>
        <begin position="309"/>
        <end position="330"/>
    </location>
</feature>
<dbReference type="AlphaFoldDB" id="A0A410M920"/>
<feature type="transmembrane region" description="Helical" evidence="8">
    <location>
        <begin position="222"/>
        <end position="238"/>
    </location>
</feature>
<comment type="subcellular location">
    <subcellularLocation>
        <location evidence="1">Cell membrane</location>
        <topology evidence="1">Multi-pass membrane protein</topology>
    </subcellularLocation>
</comment>
<dbReference type="Gene3D" id="1.20.1560.10">
    <property type="entry name" value="ABC transporter type 1, transmembrane domain"/>
    <property type="match status" value="1"/>
</dbReference>
<feature type="transmembrane region" description="Helical" evidence="8">
    <location>
        <begin position="336"/>
        <end position="353"/>
    </location>
</feature>
<evidence type="ECO:0000256" key="5">
    <source>
        <dbReference type="ARBA" id="ARBA00022840"/>
    </source>
</evidence>
<evidence type="ECO:0000313" key="11">
    <source>
        <dbReference type="EMBL" id="QAS51186.1"/>
    </source>
</evidence>
<dbReference type="Pfam" id="PF00005">
    <property type="entry name" value="ABC_tran"/>
    <property type="match status" value="1"/>
</dbReference>
<dbReference type="PANTHER" id="PTHR43394:SF1">
    <property type="entry name" value="ATP-BINDING CASSETTE SUB-FAMILY B MEMBER 10, MITOCHONDRIAL"/>
    <property type="match status" value="1"/>
</dbReference>
<dbReference type="SUPFAM" id="SSF90123">
    <property type="entry name" value="ABC transporter transmembrane region"/>
    <property type="match status" value="1"/>
</dbReference>
<dbReference type="KEGG" id="hli:HLI_02670"/>
<evidence type="ECO:0000256" key="7">
    <source>
        <dbReference type="ARBA" id="ARBA00023136"/>
    </source>
</evidence>
<evidence type="ECO:0000256" key="8">
    <source>
        <dbReference type="SAM" id="Phobius"/>
    </source>
</evidence>
<dbReference type="PROSITE" id="PS50893">
    <property type="entry name" value="ABC_TRANSPORTER_2"/>
    <property type="match status" value="1"/>
</dbReference>
<name>A0A410M920_9BACI</name>
<evidence type="ECO:0000256" key="6">
    <source>
        <dbReference type="ARBA" id="ARBA00022989"/>
    </source>
</evidence>
<dbReference type="InterPro" id="IPR003439">
    <property type="entry name" value="ABC_transporter-like_ATP-bd"/>
</dbReference>
<keyword evidence="6 8" id="KW-1133">Transmembrane helix</keyword>
<feature type="domain" description="ABC transporter" evidence="9">
    <location>
        <begin position="399"/>
        <end position="633"/>
    </location>
</feature>
<gene>
    <name evidence="11" type="ORF">HLI_02670</name>
</gene>
<dbReference type="PROSITE" id="PS50929">
    <property type="entry name" value="ABC_TM1F"/>
    <property type="match status" value="1"/>
</dbReference>
<keyword evidence="2" id="KW-0813">Transport</keyword>
<dbReference type="Gene3D" id="3.40.50.300">
    <property type="entry name" value="P-loop containing nucleotide triphosphate hydrolases"/>
    <property type="match status" value="1"/>
</dbReference>
<evidence type="ECO:0000256" key="2">
    <source>
        <dbReference type="ARBA" id="ARBA00022448"/>
    </source>
</evidence>
<accession>A0A410M920</accession>
<dbReference type="InterPro" id="IPR003593">
    <property type="entry name" value="AAA+_ATPase"/>
</dbReference>
<feature type="transmembrane region" description="Helical" evidence="8">
    <location>
        <begin position="80"/>
        <end position="102"/>
    </location>
</feature>
<organism evidence="11 12">
    <name type="scientific">Halobacillus litoralis</name>
    <dbReference type="NCBI Taxonomy" id="45668"/>
    <lineage>
        <taxon>Bacteria</taxon>
        <taxon>Bacillati</taxon>
        <taxon>Bacillota</taxon>
        <taxon>Bacilli</taxon>
        <taxon>Bacillales</taxon>
        <taxon>Bacillaceae</taxon>
        <taxon>Halobacillus</taxon>
    </lineage>
</organism>
<evidence type="ECO:0000256" key="3">
    <source>
        <dbReference type="ARBA" id="ARBA00022692"/>
    </source>
</evidence>
<dbReference type="SMART" id="SM00382">
    <property type="entry name" value="AAA"/>
    <property type="match status" value="1"/>
</dbReference>
<feature type="transmembrane region" description="Helical" evidence="8">
    <location>
        <begin position="114"/>
        <end position="132"/>
    </location>
</feature>
<keyword evidence="5 11" id="KW-0067">ATP-binding</keyword>
<evidence type="ECO:0000313" key="12">
    <source>
        <dbReference type="Proteomes" id="UP000287756"/>
    </source>
</evidence>
<keyword evidence="4" id="KW-0547">Nucleotide-binding</keyword>
<dbReference type="FunFam" id="3.40.50.300:FF:000287">
    <property type="entry name" value="Multidrug ABC transporter ATP-binding protein"/>
    <property type="match status" value="1"/>
</dbReference>
<dbReference type="CDD" id="cd18545">
    <property type="entry name" value="ABC_6TM_YknV_like"/>
    <property type="match status" value="1"/>
</dbReference>
<dbReference type="GO" id="GO:0016887">
    <property type="term" value="F:ATP hydrolysis activity"/>
    <property type="evidence" value="ECO:0007669"/>
    <property type="project" value="InterPro"/>
</dbReference>
<reference evidence="11 12" key="1">
    <citation type="submission" date="2018-01" db="EMBL/GenBank/DDBJ databases">
        <title>The whole genome sequencing and assembly of Halobacillus litoralis ERB031 strain.</title>
        <authorList>
            <person name="Lee S.-J."/>
            <person name="Park M.-K."/>
            <person name="Kim J.-Y."/>
            <person name="Lee Y.-J."/>
            <person name="Yi H."/>
            <person name="Bahn Y.-S."/>
            <person name="Kim J.F."/>
            <person name="Lee D.-W."/>
        </authorList>
    </citation>
    <scope>NUCLEOTIDE SEQUENCE [LARGE SCALE GENOMIC DNA]</scope>
    <source>
        <strain evidence="11 12">ERB 031</strain>
    </source>
</reference>
<sequence>MAGHIKESTISSIKIKRKSLTRRVFPEGGVTVAKKPKHKPETNKHLNRFKYTQDQAVEKSFNWSQMWRLLTYIKPYAKKLLPISIIAMLVSTIVRLVVPILIGKVAIDVAIADANANLLIQLVIGIAVLYLLSYIGNALRIKYVNILGQNVIYDLRQHLFSHVQRLSHRFFDSKSAGSILVRIMNDINSLQELFTNGIINLLMDVVMLTGIIVILFALSPKLALAILIIMPIMFYISTKLRRNIRRSWQDVRIQQSRLNSHLNESLQGIRITQSFSQEKENTEYFDGVNTDTFQSWNRATRKSAMFRPFVEMSNAVGTVILVAFGAYMIIQGDITTGTFVSFAFFLGMFWEPISRLGMMYNQLLMAMAASERIFEFLDEQPNVKEKDDAKHLKDMKGHIEFDHVQFAYDDKRIALHDINLEMKQGETVALVGHTGSGKSTIANLISRFYDPTKGSVKIDGVDLQDATIDSVRQQISVVLQDTFIFSGTIMENIRFGRPDASDEDVIEAAKVVGADDFIQRLNNGYETEVEERGNILSAGERQLLSFARALLANPRILILDEATASIDTETELKIQKALQKLLKGRTAIMIAHRLSTIREADNIFVLENGRILEQGSHDELMDQQGEYYELVKSQFQMLDAI</sequence>
<proteinExistence type="predicted"/>
<evidence type="ECO:0000259" key="10">
    <source>
        <dbReference type="PROSITE" id="PS50929"/>
    </source>
</evidence>
<keyword evidence="3 8" id="KW-0812">Transmembrane</keyword>
<dbReference type="SUPFAM" id="SSF52540">
    <property type="entry name" value="P-loop containing nucleoside triphosphate hydrolases"/>
    <property type="match status" value="1"/>
</dbReference>
<dbReference type="GO" id="GO:0005886">
    <property type="term" value="C:plasma membrane"/>
    <property type="evidence" value="ECO:0007669"/>
    <property type="project" value="UniProtKB-SubCell"/>
</dbReference>
<dbReference type="InterPro" id="IPR036640">
    <property type="entry name" value="ABC1_TM_sf"/>
</dbReference>
<feature type="domain" description="ABC transmembrane type-1" evidence="10">
    <location>
        <begin position="83"/>
        <end position="365"/>
    </location>
</feature>
<dbReference type="GO" id="GO:0015421">
    <property type="term" value="F:ABC-type oligopeptide transporter activity"/>
    <property type="evidence" value="ECO:0007669"/>
    <property type="project" value="TreeGrafter"/>
</dbReference>
<dbReference type="InterPro" id="IPR017871">
    <property type="entry name" value="ABC_transporter-like_CS"/>
</dbReference>
<protein>
    <submittedName>
        <fullName evidence="11">Multidrug ABC transporter ATP-binding protein</fullName>
    </submittedName>
</protein>
<dbReference type="CDD" id="cd03254">
    <property type="entry name" value="ABCC_Glucan_exporter_like"/>
    <property type="match status" value="1"/>
</dbReference>
<evidence type="ECO:0000256" key="1">
    <source>
        <dbReference type="ARBA" id="ARBA00004651"/>
    </source>
</evidence>
<dbReference type="Proteomes" id="UP000287756">
    <property type="component" value="Chromosome"/>
</dbReference>
<dbReference type="InterPro" id="IPR011527">
    <property type="entry name" value="ABC1_TM_dom"/>
</dbReference>
<dbReference type="OrthoDB" id="9770415at2"/>
<keyword evidence="7 8" id="KW-0472">Membrane</keyword>
<dbReference type="InterPro" id="IPR027417">
    <property type="entry name" value="P-loop_NTPase"/>
</dbReference>
<evidence type="ECO:0000259" key="9">
    <source>
        <dbReference type="PROSITE" id="PS50893"/>
    </source>
</evidence>
<dbReference type="PANTHER" id="PTHR43394">
    <property type="entry name" value="ATP-DEPENDENT PERMEASE MDL1, MITOCHONDRIAL"/>
    <property type="match status" value="1"/>
</dbReference>